<feature type="domain" description="Macro" evidence="1">
    <location>
        <begin position="1"/>
        <end position="174"/>
    </location>
</feature>
<evidence type="ECO:0000259" key="1">
    <source>
        <dbReference type="PROSITE" id="PS51154"/>
    </source>
</evidence>
<sequence>MKFGNVKIEAIQGDITNQNDITAIVNAANAQLQMGGGVAGAIHTAAGKELAEETKFLAPINPGQAVITGAYKLPNKYIIHTLGPVYGFNQPEETFLRKCYKNSLALAEENNIDSIAFPAISTGAFGYPFEQATEIAFSSVLDFTNEAKSVKLIRFVLFSEKDFQYYQKKLNSIK</sequence>
<dbReference type="PANTHER" id="PTHR11106:SF27">
    <property type="entry name" value="MACRO DOMAIN-CONTAINING PROTEIN"/>
    <property type="match status" value="1"/>
</dbReference>
<keyword evidence="3" id="KW-1185">Reference proteome</keyword>
<evidence type="ECO:0000313" key="3">
    <source>
        <dbReference type="Proteomes" id="UP001230496"/>
    </source>
</evidence>
<name>A0AA51R9Z9_9BACT</name>
<dbReference type="Proteomes" id="UP001230496">
    <property type="component" value="Chromosome"/>
</dbReference>
<dbReference type="Pfam" id="PF01661">
    <property type="entry name" value="Macro"/>
    <property type="match status" value="1"/>
</dbReference>
<dbReference type="KEGG" id="msaa:QYS49_34430"/>
<proteinExistence type="predicted"/>
<dbReference type="SUPFAM" id="SSF52949">
    <property type="entry name" value="Macro domain-like"/>
    <property type="match status" value="1"/>
</dbReference>
<evidence type="ECO:0000313" key="2">
    <source>
        <dbReference type="EMBL" id="WMN12722.1"/>
    </source>
</evidence>
<dbReference type="InterPro" id="IPR002589">
    <property type="entry name" value="Macro_dom"/>
</dbReference>
<organism evidence="2 3">
    <name type="scientific">Marivirga salinarum</name>
    <dbReference type="NCBI Taxonomy" id="3059078"/>
    <lineage>
        <taxon>Bacteria</taxon>
        <taxon>Pseudomonadati</taxon>
        <taxon>Bacteroidota</taxon>
        <taxon>Cytophagia</taxon>
        <taxon>Cytophagales</taxon>
        <taxon>Marivirgaceae</taxon>
        <taxon>Marivirga</taxon>
    </lineage>
</organism>
<dbReference type="AlphaFoldDB" id="A0AA51R9Z9"/>
<dbReference type="Gene3D" id="3.40.220.10">
    <property type="entry name" value="Leucine Aminopeptidase, subunit E, domain 1"/>
    <property type="match status" value="1"/>
</dbReference>
<accession>A0AA51R9Z9</accession>
<dbReference type="EMBL" id="CP129971">
    <property type="protein sequence ID" value="WMN12722.1"/>
    <property type="molecule type" value="Genomic_DNA"/>
</dbReference>
<dbReference type="CDD" id="cd02908">
    <property type="entry name" value="Macro_OAADPr_deacetylase"/>
    <property type="match status" value="1"/>
</dbReference>
<dbReference type="InterPro" id="IPR043472">
    <property type="entry name" value="Macro_dom-like"/>
</dbReference>
<dbReference type="SMART" id="SM00506">
    <property type="entry name" value="A1pp"/>
    <property type="match status" value="1"/>
</dbReference>
<dbReference type="PROSITE" id="PS51154">
    <property type="entry name" value="MACRO"/>
    <property type="match status" value="1"/>
</dbReference>
<dbReference type="PANTHER" id="PTHR11106">
    <property type="entry name" value="GANGLIOSIDE INDUCED DIFFERENTIATION ASSOCIATED PROTEIN 2-RELATED"/>
    <property type="match status" value="1"/>
</dbReference>
<dbReference type="RefSeq" id="WP_308350967.1">
    <property type="nucleotide sequence ID" value="NZ_CP129971.1"/>
</dbReference>
<protein>
    <submittedName>
        <fullName evidence="2">Macro domain-containing protein</fullName>
    </submittedName>
</protein>
<gene>
    <name evidence="2" type="ORF">QYS49_34430</name>
</gene>
<reference evidence="2 3" key="1">
    <citation type="submission" date="2023-08" db="EMBL/GenBank/DDBJ databases">
        <title>Comparative genomics and taxonomic characterization of three novel marine species of genus Marivirga.</title>
        <authorList>
            <person name="Muhammad N."/>
            <person name="Kim S.-G."/>
        </authorList>
    </citation>
    <scope>NUCLEOTIDE SEQUENCE [LARGE SCALE GENOMIC DNA]</scope>
    <source>
        <strain evidence="2 3">BDSF4-3</strain>
    </source>
</reference>